<dbReference type="AlphaFoldDB" id="A0A5J9URV0"/>
<keyword evidence="2" id="KW-1185">Reference proteome</keyword>
<gene>
    <name evidence="1" type="ORF">EJB05_29031</name>
</gene>
<protein>
    <submittedName>
        <fullName evidence="1">Uncharacterized protein</fullName>
    </submittedName>
</protein>
<dbReference type="EMBL" id="RWGY01000013">
    <property type="protein sequence ID" value="TVU26483.1"/>
    <property type="molecule type" value="Genomic_DNA"/>
</dbReference>
<comment type="caution">
    <text evidence="1">The sequence shown here is derived from an EMBL/GenBank/DDBJ whole genome shotgun (WGS) entry which is preliminary data.</text>
</comment>
<name>A0A5J9URV0_9POAL</name>
<evidence type="ECO:0000313" key="1">
    <source>
        <dbReference type="EMBL" id="TVU26483.1"/>
    </source>
</evidence>
<accession>A0A5J9URV0</accession>
<organism evidence="1 2">
    <name type="scientific">Eragrostis curvula</name>
    <name type="common">weeping love grass</name>
    <dbReference type="NCBI Taxonomy" id="38414"/>
    <lineage>
        <taxon>Eukaryota</taxon>
        <taxon>Viridiplantae</taxon>
        <taxon>Streptophyta</taxon>
        <taxon>Embryophyta</taxon>
        <taxon>Tracheophyta</taxon>
        <taxon>Spermatophyta</taxon>
        <taxon>Magnoliopsida</taxon>
        <taxon>Liliopsida</taxon>
        <taxon>Poales</taxon>
        <taxon>Poaceae</taxon>
        <taxon>PACMAD clade</taxon>
        <taxon>Chloridoideae</taxon>
        <taxon>Eragrostideae</taxon>
        <taxon>Eragrostidinae</taxon>
        <taxon>Eragrostis</taxon>
    </lineage>
</organism>
<feature type="non-terminal residue" evidence="1">
    <location>
        <position position="77"/>
    </location>
</feature>
<proteinExistence type="predicted"/>
<evidence type="ECO:0000313" key="2">
    <source>
        <dbReference type="Proteomes" id="UP000324897"/>
    </source>
</evidence>
<reference evidence="1 2" key="1">
    <citation type="journal article" date="2019" name="Sci. Rep.">
        <title>A high-quality genome of Eragrostis curvula grass provides insights into Poaceae evolution and supports new strategies to enhance forage quality.</title>
        <authorList>
            <person name="Carballo J."/>
            <person name="Santos B.A.C.M."/>
            <person name="Zappacosta D."/>
            <person name="Garbus I."/>
            <person name="Selva J.P."/>
            <person name="Gallo C.A."/>
            <person name="Diaz A."/>
            <person name="Albertini E."/>
            <person name="Caccamo M."/>
            <person name="Echenique V."/>
        </authorList>
    </citation>
    <scope>NUCLEOTIDE SEQUENCE [LARGE SCALE GENOMIC DNA]</scope>
    <source>
        <strain evidence="2">cv. Victoria</strain>
        <tissue evidence="1">Leaf</tissue>
    </source>
</reference>
<sequence>MQLYVLVTITVQFQRLASPSAGSCPQRLASRYIQRVRRSARARLIPGPLRSRILTSTLLSSSERPVLSACATAALCC</sequence>
<dbReference type="Proteomes" id="UP000324897">
    <property type="component" value="Chromosome 2"/>
</dbReference>
<dbReference type="Gramene" id="TVU26483">
    <property type="protein sequence ID" value="TVU26483"/>
    <property type="gene ID" value="EJB05_29031"/>
</dbReference>